<sequence length="618" mass="67906">MRLLLANPAGLWALLAVPAILVIHFLQEKSRRVRVSTLFLLERVKPESVGGMRFERLRNSVPLWLQLLAALLLAWVLVEPRWIRQDSRQTVAVVLDSSVSMSAFKDETRELLAGKLRDWSRTAAHTEWHLLESDARKPTLYAGAEMAGVLRGFDEWKPSQGTHRPDDALLIARGLVKSNGIVIFVTDREIEVSSDVAVLSAGDPLQNTGFAGAEVKLADSSAGTNGGMKWKALVRNYGDKPARQEWWVDYPDLSPGTGGAPQKRTLDIPPGQTIHLEGEFPPDVERAVLLLGGDKFVWDDRLPIQKPRPRVVEAEVRLGGQAGDLWRKMLGATEQVVLRGSAAAAAAGSDTGSALRQPHLVVSELGTPLETAGIQFPVETGDGMQLDGSWTIAEDHPLVRDMNWMGLLTPRPAELAVTETDEPLLWKGERVLAMVRRGRTAENRPTRRLLLAWDITQSNAPRHPAMLVMIHRFLEEVRLGMTEPWSGNFESGQDIPVAADEAPEAPPLQLHHDGKVVRYDGHLPAMVGFFQVRQGERALVSGSAQFADTREADFAGAKKVDTVEQRRWEAAMKQTEADPLTALWVLLILACLLAAWAWRQGGAKPRASAATPAVPATA</sequence>
<feature type="domain" description="Aerotolerance regulator N-terminal" evidence="2">
    <location>
        <begin position="5"/>
        <end position="80"/>
    </location>
</feature>
<dbReference type="InterPro" id="IPR024163">
    <property type="entry name" value="Aerotolerance_reg_N"/>
</dbReference>
<evidence type="ECO:0000256" key="1">
    <source>
        <dbReference type="SAM" id="Phobius"/>
    </source>
</evidence>
<dbReference type="PANTHER" id="PTHR37464:SF1">
    <property type="entry name" value="BLL2463 PROTEIN"/>
    <property type="match status" value="1"/>
</dbReference>
<evidence type="ECO:0000259" key="2">
    <source>
        <dbReference type="Pfam" id="PF07584"/>
    </source>
</evidence>
<keyword evidence="1" id="KW-1133">Transmembrane helix</keyword>
<keyword evidence="1" id="KW-0812">Transmembrane</keyword>
<dbReference type="OrthoDB" id="177627at2"/>
<dbReference type="Proteomes" id="UP000253426">
    <property type="component" value="Unassembled WGS sequence"/>
</dbReference>
<organism evidence="3 4">
    <name type="scientific">Roseimicrobium gellanilyticum</name>
    <dbReference type="NCBI Taxonomy" id="748857"/>
    <lineage>
        <taxon>Bacteria</taxon>
        <taxon>Pseudomonadati</taxon>
        <taxon>Verrucomicrobiota</taxon>
        <taxon>Verrucomicrobiia</taxon>
        <taxon>Verrucomicrobiales</taxon>
        <taxon>Verrucomicrobiaceae</taxon>
        <taxon>Roseimicrobium</taxon>
    </lineage>
</organism>
<proteinExistence type="predicted"/>
<protein>
    <submittedName>
        <fullName evidence="3">Aerotolerance regulator-like protein</fullName>
    </submittedName>
</protein>
<keyword evidence="1" id="KW-0472">Membrane</keyword>
<dbReference type="Pfam" id="PF07584">
    <property type="entry name" value="BatA"/>
    <property type="match status" value="1"/>
</dbReference>
<keyword evidence="4" id="KW-1185">Reference proteome</keyword>
<gene>
    <name evidence="3" type="ORF">DES53_11364</name>
</gene>
<dbReference type="PANTHER" id="PTHR37464">
    <property type="entry name" value="BLL2463 PROTEIN"/>
    <property type="match status" value="1"/>
</dbReference>
<dbReference type="RefSeq" id="WP_113961382.1">
    <property type="nucleotide sequence ID" value="NZ_QNRR01000013.1"/>
</dbReference>
<feature type="transmembrane region" description="Helical" evidence="1">
    <location>
        <begin position="6"/>
        <end position="26"/>
    </location>
</feature>
<dbReference type="AlphaFoldDB" id="A0A366H851"/>
<reference evidence="3 4" key="1">
    <citation type="submission" date="2018-06" db="EMBL/GenBank/DDBJ databases">
        <title>Genomic Encyclopedia of Type Strains, Phase IV (KMG-IV): sequencing the most valuable type-strain genomes for metagenomic binning, comparative biology and taxonomic classification.</title>
        <authorList>
            <person name="Goeker M."/>
        </authorList>
    </citation>
    <scope>NUCLEOTIDE SEQUENCE [LARGE SCALE GENOMIC DNA]</scope>
    <source>
        <strain evidence="3 4">DSM 25532</strain>
    </source>
</reference>
<feature type="transmembrane region" description="Helical" evidence="1">
    <location>
        <begin position="61"/>
        <end position="78"/>
    </location>
</feature>
<evidence type="ECO:0000313" key="3">
    <source>
        <dbReference type="EMBL" id="RBP37682.1"/>
    </source>
</evidence>
<evidence type="ECO:0000313" key="4">
    <source>
        <dbReference type="Proteomes" id="UP000253426"/>
    </source>
</evidence>
<name>A0A366H851_9BACT</name>
<feature type="transmembrane region" description="Helical" evidence="1">
    <location>
        <begin position="580"/>
        <end position="598"/>
    </location>
</feature>
<accession>A0A366H851</accession>
<comment type="caution">
    <text evidence="3">The sequence shown here is derived from an EMBL/GenBank/DDBJ whole genome shotgun (WGS) entry which is preliminary data.</text>
</comment>
<dbReference type="EMBL" id="QNRR01000013">
    <property type="protein sequence ID" value="RBP37682.1"/>
    <property type="molecule type" value="Genomic_DNA"/>
</dbReference>